<reference evidence="6 7" key="1">
    <citation type="journal article" date="1998" name="Science">
        <title>Genome sequence of the nematode C. elegans: a platform for investigating biology.</title>
        <authorList>
            <consortium name="The C. elegans sequencing consortium"/>
            <person name="Sulson J.E."/>
            <person name="Waterston R."/>
        </authorList>
    </citation>
    <scope>NUCLEOTIDE SEQUENCE [LARGE SCALE GENOMIC DNA]</scope>
    <source>
        <strain evidence="6 7">Bristol N2</strain>
    </source>
</reference>
<evidence type="ECO:0000256" key="4">
    <source>
        <dbReference type="SAM" id="MobiDB-lite"/>
    </source>
</evidence>
<feature type="compositionally biased region" description="Basic and acidic residues" evidence="4">
    <location>
        <begin position="81"/>
        <end position="98"/>
    </location>
</feature>
<dbReference type="OMA" id="IIHRRAS"/>
<protein>
    <submittedName>
        <fullName evidence="6">HMG box domain-containing protein</fullName>
    </submittedName>
</protein>
<dbReference type="GO" id="GO:0003677">
    <property type="term" value="F:DNA binding"/>
    <property type="evidence" value="ECO:0007669"/>
    <property type="project" value="UniProtKB-UniRule"/>
</dbReference>
<dbReference type="IntAct" id="Q9XVG8">
    <property type="interactions" value="1"/>
</dbReference>
<dbReference type="GO" id="GO:0005634">
    <property type="term" value="C:nucleus"/>
    <property type="evidence" value="ECO:0000318"/>
    <property type="project" value="GO_Central"/>
</dbReference>
<evidence type="ECO:0000256" key="3">
    <source>
        <dbReference type="PROSITE-ProRule" id="PRU00267"/>
    </source>
</evidence>
<dbReference type="OrthoDB" id="3213154at2759"/>
<dbReference type="PANTHER" id="PTHR46040:SF3">
    <property type="entry name" value="HIGH MOBILITY GROUP PROTEIN 2"/>
    <property type="match status" value="1"/>
</dbReference>
<dbReference type="PANTHER" id="PTHR46040">
    <property type="entry name" value="HIGH MOBILITY GROUP PROTEIN 2"/>
    <property type="match status" value="1"/>
</dbReference>
<evidence type="ECO:0000313" key="8">
    <source>
        <dbReference type="WormBase" id="W02D9.3"/>
    </source>
</evidence>
<evidence type="ECO:0000256" key="1">
    <source>
        <dbReference type="ARBA" id="ARBA00023125"/>
    </source>
</evidence>
<dbReference type="DIP" id="DIP-26554N"/>
<dbReference type="GO" id="GO:0010468">
    <property type="term" value="P:regulation of gene expression"/>
    <property type="evidence" value="ECO:0000318"/>
    <property type="project" value="GO_Central"/>
</dbReference>
<dbReference type="KEGG" id="cel:CELE_W02D9.3"/>
<dbReference type="SMART" id="SM00398">
    <property type="entry name" value="HMG"/>
    <property type="match status" value="1"/>
</dbReference>
<evidence type="ECO:0000259" key="5">
    <source>
        <dbReference type="PROSITE" id="PS50118"/>
    </source>
</evidence>
<evidence type="ECO:0000313" key="6">
    <source>
        <dbReference type="EMBL" id="CAB03465.1"/>
    </source>
</evidence>
<dbReference type="Pfam" id="PF00505">
    <property type="entry name" value="HMG_box"/>
    <property type="match status" value="1"/>
</dbReference>
<dbReference type="PhylomeDB" id="Q9XVG8"/>
<accession>Q9XVG8</accession>
<dbReference type="InterPro" id="IPR051965">
    <property type="entry name" value="ChromReg_NeuronalGeneExpr"/>
</dbReference>
<dbReference type="InParanoid" id="Q9XVG8"/>
<dbReference type="RefSeq" id="NP_493178.1">
    <property type="nucleotide sequence ID" value="NM_060777.7"/>
</dbReference>
<keyword evidence="7" id="KW-1185">Reference proteome</keyword>
<dbReference type="PIR" id="T26108">
    <property type="entry name" value="T26108"/>
</dbReference>
<dbReference type="FunCoup" id="Q9XVG8">
    <property type="interactions" value="2151"/>
</dbReference>
<dbReference type="AlphaFoldDB" id="Q9XVG8"/>
<dbReference type="WormBase" id="W02D9.3">
    <property type="protein sequence ID" value="CE14458"/>
    <property type="gene ID" value="WBGene00012209"/>
    <property type="gene designation" value="hmg-20"/>
</dbReference>
<keyword evidence="1 3" id="KW-0238">DNA-binding</keyword>
<dbReference type="GeneID" id="173124"/>
<keyword evidence="2 3" id="KW-0539">Nucleus</keyword>
<dbReference type="Gene3D" id="1.10.30.10">
    <property type="entry name" value="High mobility group box domain"/>
    <property type="match status" value="1"/>
</dbReference>
<dbReference type="STRING" id="6239.W02D9.3.1"/>
<name>Q9XVG8_CAEEL</name>
<evidence type="ECO:0000256" key="2">
    <source>
        <dbReference type="ARBA" id="ARBA00023242"/>
    </source>
</evidence>
<feature type="region of interest" description="Disordered" evidence="4">
    <location>
        <begin position="200"/>
        <end position="241"/>
    </location>
</feature>
<proteinExistence type="predicted"/>
<dbReference type="eggNOG" id="KOG0381">
    <property type="taxonomic scope" value="Eukaryota"/>
</dbReference>
<dbReference type="SMR" id="Q9XVG8"/>
<feature type="region of interest" description="Disordered" evidence="4">
    <location>
        <begin position="1"/>
        <end position="98"/>
    </location>
</feature>
<dbReference type="InterPro" id="IPR009071">
    <property type="entry name" value="HMG_box_dom"/>
</dbReference>
<feature type="DNA-binding region" description="HMG box" evidence="3">
    <location>
        <begin position="127"/>
        <end position="193"/>
    </location>
</feature>
<gene>
    <name evidence="6 8" type="primary">hmg-20</name>
    <name evidence="6" type="ORF">CELE_W02D9.3</name>
    <name evidence="8" type="ORF">W02D9.3</name>
</gene>
<dbReference type="AGR" id="WB:WBGene00012209"/>
<sequence length="386" mass="43864">MRPRRSDSTTGPAAKSLPTSDVEEDEAAPDLKAESEDVTSSEEMQNKNPVSAPEKRAKTASFSPPPALSPAHSIQMENEEIEVKMEVDSDEEEKKLPKITEKRAKMVYKKKPEKEKEAVPFIDPNAPKRNRSGYVHFIIHRRASYSKAVMSQREINISLAADWQKLTAEERIPFQQRADEEKVKYLELMEEYKKTDSHKEFQKKRAKFLSSQSNGSKNAKKRRQADSDDDTPNVQIPFPKPSVFCPLLSPEPATSSSTSGLQYSGPIFTPEFMTYNKTRDTYRRQLAIERSHVEHELEALHQHDMDVRIEQQETRIREADEKIEETMAKMRTVLAAVPGAKDHLTSIDALATWLESLTHLGAQNSTKKSVKEAVNKNAKSIVQMKK</sequence>
<dbReference type="PaxDb" id="6239-W02D9.3"/>
<dbReference type="SUPFAM" id="SSF47095">
    <property type="entry name" value="HMG-box"/>
    <property type="match status" value="1"/>
</dbReference>
<dbReference type="Proteomes" id="UP000001940">
    <property type="component" value="Chromosome I"/>
</dbReference>
<dbReference type="InterPro" id="IPR036910">
    <property type="entry name" value="HMG_box_dom_sf"/>
</dbReference>
<dbReference type="HOGENOM" id="CLU_605872_0_0_1"/>
<dbReference type="EMBL" id="BX284601">
    <property type="protein sequence ID" value="CAB03465.1"/>
    <property type="molecule type" value="Genomic_DNA"/>
</dbReference>
<dbReference type="UCSC" id="W02D9.3">
    <property type="organism name" value="c. elegans"/>
</dbReference>
<dbReference type="Bgee" id="WBGene00012209">
    <property type="expression patterns" value="Expressed in adult organism and 4 other cell types or tissues"/>
</dbReference>
<dbReference type="CTD" id="173124"/>
<dbReference type="PROSITE" id="PS50118">
    <property type="entry name" value="HMG_BOX_2"/>
    <property type="match status" value="1"/>
</dbReference>
<feature type="domain" description="HMG box" evidence="5">
    <location>
        <begin position="127"/>
        <end position="193"/>
    </location>
</feature>
<evidence type="ECO:0000313" key="7">
    <source>
        <dbReference type="Proteomes" id="UP000001940"/>
    </source>
</evidence>
<organism evidence="6 7">
    <name type="scientific">Caenorhabditis elegans</name>
    <dbReference type="NCBI Taxonomy" id="6239"/>
    <lineage>
        <taxon>Eukaryota</taxon>
        <taxon>Metazoa</taxon>
        <taxon>Ecdysozoa</taxon>
        <taxon>Nematoda</taxon>
        <taxon>Chromadorea</taxon>
        <taxon>Rhabditida</taxon>
        <taxon>Rhabditina</taxon>
        <taxon>Rhabditomorpha</taxon>
        <taxon>Rhabditoidea</taxon>
        <taxon>Rhabditidae</taxon>
        <taxon>Peloderinae</taxon>
        <taxon>Caenorhabditis</taxon>
    </lineage>
</organism>